<evidence type="ECO:0000256" key="5">
    <source>
        <dbReference type="ARBA" id="ARBA00022989"/>
    </source>
</evidence>
<organism evidence="9 10">
    <name type="scientific">Rhizobium paknamense</name>
    <dbReference type="NCBI Taxonomy" id="1206817"/>
    <lineage>
        <taxon>Bacteria</taxon>
        <taxon>Pseudomonadati</taxon>
        <taxon>Pseudomonadota</taxon>
        <taxon>Alphaproteobacteria</taxon>
        <taxon>Hyphomicrobiales</taxon>
        <taxon>Rhizobiaceae</taxon>
        <taxon>Rhizobium/Agrobacterium group</taxon>
        <taxon>Rhizobium</taxon>
    </lineage>
</organism>
<evidence type="ECO:0000256" key="8">
    <source>
        <dbReference type="SAM" id="Phobius"/>
    </source>
</evidence>
<keyword evidence="10" id="KW-1185">Reference proteome</keyword>
<evidence type="ECO:0000256" key="2">
    <source>
        <dbReference type="ARBA" id="ARBA00022448"/>
    </source>
</evidence>
<evidence type="ECO:0000313" key="10">
    <source>
        <dbReference type="Proteomes" id="UP001235269"/>
    </source>
</evidence>
<feature type="transmembrane region" description="Helical" evidence="8">
    <location>
        <begin position="361"/>
        <end position="384"/>
    </location>
</feature>
<comment type="caution">
    <text evidence="9">The sequence shown here is derived from an EMBL/GenBank/DDBJ whole genome shotgun (WGS) entry which is preliminary data.</text>
</comment>
<keyword evidence="3" id="KW-1003">Cell membrane</keyword>
<name>A0ABU0I693_9HYPH</name>
<feature type="transmembrane region" description="Helical" evidence="8">
    <location>
        <begin position="445"/>
        <end position="471"/>
    </location>
</feature>
<feature type="transmembrane region" description="Helical" evidence="8">
    <location>
        <begin position="109"/>
        <end position="127"/>
    </location>
</feature>
<evidence type="ECO:0000256" key="7">
    <source>
        <dbReference type="SAM" id="MobiDB-lite"/>
    </source>
</evidence>
<feature type="transmembrane region" description="Helical" evidence="8">
    <location>
        <begin position="390"/>
        <end position="406"/>
    </location>
</feature>
<dbReference type="Proteomes" id="UP001235269">
    <property type="component" value="Unassembled WGS sequence"/>
</dbReference>
<gene>
    <name evidence="9" type="ORF">QO005_000060</name>
</gene>
<feature type="transmembrane region" description="Helical" evidence="8">
    <location>
        <begin position="143"/>
        <end position="166"/>
    </location>
</feature>
<keyword evidence="2" id="KW-0813">Transport</keyword>
<dbReference type="EMBL" id="JAUSWH010000001">
    <property type="protein sequence ID" value="MDQ0453745.1"/>
    <property type="molecule type" value="Genomic_DNA"/>
</dbReference>
<feature type="transmembrane region" description="Helical" evidence="8">
    <location>
        <begin position="84"/>
        <end position="102"/>
    </location>
</feature>
<keyword evidence="6 8" id="KW-0472">Membrane</keyword>
<feature type="transmembrane region" description="Helical" evidence="8">
    <location>
        <begin position="492"/>
        <end position="511"/>
    </location>
</feature>
<dbReference type="Pfam" id="PF04632">
    <property type="entry name" value="FUSC"/>
    <property type="match status" value="1"/>
</dbReference>
<evidence type="ECO:0000256" key="1">
    <source>
        <dbReference type="ARBA" id="ARBA00004651"/>
    </source>
</evidence>
<feature type="transmembrane region" description="Helical" evidence="8">
    <location>
        <begin position="59"/>
        <end position="78"/>
    </location>
</feature>
<dbReference type="PANTHER" id="PTHR30509">
    <property type="entry name" value="P-HYDROXYBENZOIC ACID EFFLUX PUMP SUBUNIT-RELATED"/>
    <property type="match status" value="1"/>
</dbReference>
<sequence>MMTMPGWRDWLFSVKAFIAAMLALYIALALDLSRPYWALSAVYIVSSPFSGATKSKALYRVMGTVLGAVAAVIFVPVFVNAPVLLSLIVALWTGTLLFISMLDRSARSYVFMLAGYTLPLIALPTVGSPDTVFDVALARAEEITLGIVCASLVSSVLFPSSIGTVFRDRIDGWLADAGAWADDILRGEGATPVTPLKRQKLATDVTALDQLISQLSYDPATVDVVREARELRSRLLMLLPLFSSLADRLHALKMEEGDLPPELPGLLQRTADWMGKGANSDTQSSAHALIAAIDTLSAGNDRSDWQRLVLTGLLARLKEIIQLWQDCLTLRDTIGGQTESGSFKPEFRERRLQLGARHYDHALLVVKAGTVVAGTFAACMIWIFLGWDQGATFVAMAAVASSFFAAQDRPGPMILSMLLWTGVAIVTSFIYIFGILPMINSFEMLVMVLAPAFLFLGLQMTNPATMTLAMLMAVNNASFIAIQDQYSADMTSFANSSIATMLGVSFAFVWVTATRPFGAELAARRLVLSGWRDLAQTAAGLRSADHNRLASRILDRLGQLVPRLATATTRDIQQVDGFADVRLGFNVLILQEDRARLAEPERQQVSAVLAGIADHYRRQVRAARSLPPPEALREVVDTALLSLRQATPPENLRRSVDSLVGLRRVLFPEAPPPERSRTLNPETPPSHQALPNAAE</sequence>
<dbReference type="PANTHER" id="PTHR30509:SF9">
    <property type="entry name" value="MULTIDRUG RESISTANCE PROTEIN MDTO"/>
    <property type="match status" value="1"/>
</dbReference>
<evidence type="ECO:0000256" key="6">
    <source>
        <dbReference type="ARBA" id="ARBA00023136"/>
    </source>
</evidence>
<feature type="transmembrane region" description="Helical" evidence="8">
    <location>
        <begin position="12"/>
        <end position="30"/>
    </location>
</feature>
<proteinExistence type="predicted"/>
<dbReference type="InterPro" id="IPR006726">
    <property type="entry name" value="PHBA_efflux_AaeB/fusaric-R"/>
</dbReference>
<accession>A0ABU0I693</accession>
<feature type="region of interest" description="Disordered" evidence="7">
    <location>
        <begin position="669"/>
        <end position="695"/>
    </location>
</feature>
<comment type="subcellular location">
    <subcellularLocation>
        <location evidence="1">Cell membrane</location>
        <topology evidence="1">Multi-pass membrane protein</topology>
    </subcellularLocation>
</comment>
<keyword evidence="5 8" id="KW-1133">Transmembrane helix</keyword>
<evidence type="ECO:0000313" key="9">
    <source>
        <dbReference type="EMBL" id="MDQ0453745.1"/>
    </source>
</evidence>
<evidence type="ECO:0000256" key="3">
    <source>
        <dbReference type="ARBA" id="ARBA00022475"/>
    </source>
</evidence>
<protein>
    <submittedName>
        <fullName evidence="9">Membrane protein YccC</fullName>
    </submittedName>
</protein>
<feature type="transmembrane region" description="Helical" evidence="8">
    <location>
        <begin position="418"/>
        <end position="439"/>
    </location>
</feature>
<evidence type="ECO:0000256" key="4">
    <source>
        <dbReference type="ARBA" id="ARBA00022692"/>
    </source>
</evidence>
<keyword evidence="4 8" id="KW-0812">Transmembrane</keyword>
<reference evidence="9 10" key="1">
    <citation type="submission" date="2023-07" db="EMBL/GenBank/DDBJ databases">
        <title>Genomic Encyclopedia of Type Strains, Phase IV (KMG-IV): sequencing the most valuable type-strain genomes for metagenomic binning, comparative biology and taxonomic classification.</title>
        <authorList>
            <person name="Goeker M."/>
        </authorList>
    </citation>
    <scope>NUCLEOTIDE SEQUENCE [LARGE SCALE GENOMIC DNA]</scope>
    <source>
        <strain evidence="9 10">DSM 100301</strain>
    </source>
</reference>